<dbReference type="PANTHER" id="PTHR43684:SF1">
    <property type="entry name" value="ENOYL-COA DELTA ISOMERASE 2"/>
    <property type="match status" value="1"/>
</dbReference>
<evidence type="ECO:0000256" key="3">
    <source>
        <dbReference type="ARBA" id="ARBA00023235"/>
    </source>
</evidence>
<evidence type="ECO:0000313" key="4">
    <source>
        <dbReference type="EMBL" id="QCI11927.1"/>
    </source>
</evidence>
<dbReference type="CDD" id="cd06558">
    <property type="entry name" value="crotonase-like"/>
    <property type="match status" value="1"/>
</dbReference>
<reference evidence="5" key="1">
    <citation type="submission" date="2019-04" db="EMBL/GenBank/DDBJ databases">
        <title>Genome sequence of Pseudomonas putida 1290, an auxin catabolizing strain.</title>
        <authorList>
            <person name="Laird T.S."/>
            <person name="Leveau J.H.J."/>
        </authorList>
    </citation>
    <scope>NUCLEOTIDE SEQUENCE [LARGE SCALE GENOMIC DNA]</scope>
    <source>
        <strain evidence="5">1290</strain>
    </source>
</reference>
<dbReference type="EMBL" id="CP039371">
    <property type="protein sequence ID" value="QCI11927.1"/>
    <property type="molecule type" value="Genomic_DNA"/>
</dbReference>
<organism evidence="4 5">
    <name type="scientific">Pseudomonas putida</name>
    <name type="common">Arthrobacter siderocapsulatus</name>
    <dbReference type="NCBI Taxonomy" id="303"/>
    <lineage>
        <taxon>Bacteria</taxon>
        <taxon>Pseudomonadati</taxon>
        <taxon>Pseudomonadota</taxon>
        <taxon>Gammaproteobacteria</taxon>
        <taxon>Pseudomonadales</taxon>
        <taxon>Pseudomonadaceae</taxon>
        <taxon>Pseudomonas</taxon>
    </lineage>
</organism>
<keyword evidence="3" id="KW-0413">Isomerase</keyword>
<name>A0A4D6X7F1_PSEPU</name>
<dbReference type="GO" id="GO:0004165">
    <property type="term" value="F:delta(3)-delta(2)-enoyl-CoA isomerase activity"/>
    <property type="evidence" value="ECO:0007669"/>
    <property type="project" value="UniProtKB-ARBA"/>
</dbReference>
<dbReference type="InterPro" id="IPR001753">
    <property type="entry name" value="Enoyl-CoA_hydra/iso"/>
</dbReference>
<accession>A0A4D6X7F1</accession>
<keyword evidence="2" id="KW-0576">Peroxisome</keyword>
<evidence type="ECO:0000313" key="5">
    <source>
        <dbReference type="Proteomes" id="UP000298551"/>
    </source>
</evidence>
<comment type="subcellular location">
    <subcellularLocation>
        <location evidence="1">Peroxisome</location>
    </subcellularLocation>
</comment>
<gene>
    <name evidence="4" type="ORF">E6B08_11415</name>
</gene>
<dbReference type="RefSeq" id="WP_136914088.1">
    <property type="nucleotide sequence ID" value="NZ_CP039371.1"/>
</dbReference>
<proteinExistence type="predicted"/>
<dbReference type="Proteomes" id="UP000298551">
    <property type="component" value="Chromosome"/>
</dbReference>
<dbReference type="Pfam" id="PF00378">
    <property type="entry name" value="ECH_1"/>
    <property type="match status" value="1"/>
</dbReference>
<dbReference type="OrthoDB" id="9797151at2"/>
<dbReference type="PANTHER" id="PTHR43684">
    <property type="match status" value="1"/>
</dbReference>
<protein>
    <submittedName>
        <fullName evidence="4">Enoyl-CoA hydratase</fullName>
    </submittedName>
</protein>
<dbReference type="SUPFAM" id="SSF52096">
    <property type="entry name" value="ClpP/crotonase"/>
    <property type="match status" value="1"/>
</dbReference>
<dbReference type="InterPro" id="IPR051053">
    <property type="entry name" value="ECH/Chromodomain_protein"/>
</dbReference>
<evidence type="ECO:0000256" key="2">
    <source>
        <dbReference type="ARBA" id="ARBA00023140"/>
    </source>
</evidence>
<dbReference type="Gene3D" id="3.90.226.10">
    <property type="entry name" value="2-enoyl-CoA Hydratase, Chain A, domain 1"/>
    <property type="match status" value="1"/>
</dbReference>
<evidence type="ECO:0000256" key="1">
    <source>
        <dbReference type="ARBA" id="ARBA00004275"/>
    </source>
</evidence>
<sequence length="248" mass="26385">MSDILTQQTAGVLVVTFNRPARKNAFTTPMYQAFADTLRHAAQDNAIHAVLLQGSSSAFCAGNDLGDFIEHPPLELQAPVWQCLHALNDFPKPLVAAVSGVAVGIGTTMLLHCDLVYAASDARFSLPFVNLGVCPEGASSLLLPRLLGYQVAAQTLLLGEAFDAEFALRAGLVNRLLPADEVQAWALDQAQKVAKQPSAAVIQTKRLLKMGVYAEASARIDAEAQAFATLLQEEAAQTAIAAFASRAR</sequence>
<dbReference type="AlphaFoldDB" id="A0A4D6X7F1"/>
<dbReference type="InterPro" id="IPR029045">
    <property type="entry name" value="ClpP/crotonase-like_dom_sf"/>
</dbReference>